<feature type="non-terminal residue" evidence="11">
    <location>
        <position position="230"/>
    </location>
</feature>
<keyword evidence="4 10" id="KW-0812">Transmembrane</keyword>
<protein>
    <recommendedName>
        <fullName evidence="10">Elongation of very long chain fatty acids protein</fullName>
        <ecNumber evidence="10">2.3.1.199</ecNumber>
    </recommendedName>
    <alternativeName>
        <fullName evidence="10">Very-long-chain 3-oxoacyl-CoA synthase</fullName>
    </alternativeName>
</protein>
<dbReference type="PANTHER" id="PTHR11157">
    <property type="entry name" value="FATTY ACID ACYL TRANSFERASE-RELATED"/>
    <property type="match status" value="1"/>
</dbReference>
<feature type="transmembrane region" description="Helical" evidence="10">
    <location>
        <begin position="126"/>
        <end position="147"/>
    </location>
</feature>
<evidence type="ECO:0000313" key="11">
    <source>
        <dbReference type="EMBL" id="NWI31927.1"/>
    </source>
</evidence>
<evidence type="ECO:0000313" key="12">
    <source>
        <dbReference type="Proteomes" id="UP000619137"/>
    </source>
</evidence>
<keyword evidence="5 10" id="KW-0276">Fatty acid metabolism</keyword>
<evidence type="ECO:0000256" key="9">
    <source>
        <dbReference type="ARBA" id="ARBA00023160"/>
    </source>
</evidence>
<keyword evidence="3 10" id="KW-0808">Transferase</keyword>
<feature type="transmembrane region" description="Helical" evidence="10">
    <location>
        <begin position="103"/>
        <end position="120"/>
    </location>
</feature>
<dbReference type="EC" id="2.3.1.199" evidence="10"/>
<feature type="non-terminal residue" evidence="11">
    <location>
        <position position="1"/>
    </location>
</feature>
<sequence length="230" mass="27186">SLYFSLWLMILIFGIQHFMEQWRGYELRVPLTLWSLSLAFAIGAHRIWKQMVFILFTKGFKQSVYSQSFYIHSISKFWVYLFVLSKILELGDTMFVVLQKKKLIFLHWYHCITTLIITWYGCKDMVAGGGWLAVLNFSVCTVMYSYYTMQAAGFQVSCFITMAITFSQMLQMLAYIILNVLIIFWMRDKVCHTTWTTVFLSSVLYLSFLVFFCNFFSKNYLRSTQKSKGE</sequence>
<feature type="transmembrane region" description="Helical" evidence="10">
    <location>
        <begin position="29"/>
        <end position="48"/>
    </location>
</feature>
<evidence type="ECO:0000256" key="6">
    <source>
        <dbReference type="ARBA" id="ARBA00022989"/>
    </source>
</evidence>
<evidence type="ECO:0000256" key="3">
    <source>
        <dbReference type="ARBA" id="ARBA00022679"/>
    </source>
</evidence>
<keyword evidence="8 10" id="KW-0472">Membrane</keyword>
<dbReference type="EMBL" id="WEKW01025439">
    <property type="protein sequence ID" value="NWI31927.1"/>
    <property type="molecule type" value="Genomic_DNA"/>
</dbReference>
<feature type="transmembrane region" description="Helical" evidence="10">
    <location>
        <begin position="159"/>
        <end position="186"/>
    </location>
</feature>
<dbReference type="GO" id="GO:0030148">
    <property type="term" value="P:sphingolipid biosynthetic process"/>
    <property type="evidence" value="ECO:0007669"/>
    <property type="project" value="TreeGrafter"/>
</dbReference>
<evidence type="ECO:0000256" key="4">
    <source>
        <dbReference type="ARBA" id="ARBA00022692"/>
    </source>
</evidence>
<dbReference type="GO" id="GO:0034625">
    <property type="term" value="P:fatty acid elongation, monounsaturated fatty acid"/>
    <property type="evidence" value="ECO:0007669"/>
    <property type="project" value="TreeGrafter"/>
</dbReference>
<accession>A0A851AK52</accession>
<dbReference type="Pfam" id="PF01151">
    <property type="entry name" value="ELO"/>
    <property type="match status" value="1"/>
</dbReference>
<name>A0A851AK52_SULDA</name>
<evidence type="ECO:0000256" key="2">
    <source>
        <dbReference type="ARBA" id="ARBA00022516"/>
    </source>
</evidence>
<dbReference type="InterPro" id="IPR002076">
    <property type="entry name" value="ELO_fam"/>
</dbReference>
<keyword evidence="9 10" id="KW-0275">Fatty acid biosynthesis</keyword>
<comment type="catalytic activity">
    <reaction evidence="10">
        <text>a very-long-chain acyl-CoA + malonyl-CoA + H(+) = a very-long-chain 3-oxoacyl-CoA + CO2 + CoA</text>
        <dbReference type="Rhea" id="RHEA:32727"/>
        <dbReference type="ChEBI" id="CHEBI:15378"/>
        <dbReference type="ChEBI" id="CHEBI:16526"/>
        <dbReference type="ChEBI" id="CHEBI:57287"/>
        <dbReference type="ChEBI" id="CHEBI:57384"/>
        <dbReference type="ChEBI" id="CHEBI:90725"/>
        <dbReference type="ChEBI" id="CHEBI:90736"/>
        <dbReference type="EC" id="2.3.1.199"/>
    </reaction>
</comment>
<comment type="caution">
    <text evidence="11">The sequence shown here is derived from an EMBL/GenBank/DDBJ whole genome shotgun (WGS) entry which is preliminary data.</text>
</comment>
<organism evidence="11 12">
    <name type="scientific">Sula dactylatra</name>
    <name type="common">Masked booby</name>
    <dbReference type="NCBI Taxonomy" id="56068"/>
    <lineage>
        <taxon>Eukaryota</taxon>
        <taxon>Metazoa</taxon>
        <taxon>Chordata</taxon>
        <taxon>Craniata</taxon>
        <taxon>Vertebrata</taxon>
        <taxon>Euteleostomi</taxon>
        <taxon>Archelosauria</taxon>
        <taxon>Archosauria</taxon>
        <taxon>Dinosauria</taxon>
        <taxon>Saurischia</taxon>
        <taxon>Theropoda</taxon>
        <taxon>Coelurosauria</taxon>
        <taxon>Aves</taxon>
        <taxon>Neognathae</taxon>
        <taxon>Neoaves</taxon>
        <taxon>Aequornithes</taxon>
        <taxon>Suliformes</taxon>
        <taxon>Sulidae</taxon>
        <taxon>Sula</taxon>
    </lineage>
</organism>
<dbReference type="GO" id="GO:0005789">
    <property type="term" value="C:endoplasmic reticulum membrane"/>
    <property type="evidence" value="ECO:0007669"/>
    <property type="project" value="TreeGrafter"/>
</dbReference>
<keyword evidence="7 10" id="KW-0443">Lipid metabolism</keyword>
<evidence type="ECO:0000256" key="7">
    <source>
        <dbReference type="ARBA" id="ARBA00023098"/>
    </source>
</evidence>
<evidence type="ECO:0000256" key="8">
    <source>
        <dbReference type="ARBA" id="ARBA00023136"/>
    </source>
</evidence>
<keyword evidence="6 10" id="KW-1133">Transmembrane helix</keyword>
<dbReference type="PANTHER" id="PTHR11157:SF68">
    <property type="entry name" value="ELONGATION OF VERY LONG CHAIN FATTY ACIDS PROTEIN 3"/>
    <property type="match status" value="1"/>
</dbReference>
<comment type="subcellular location">
    <subcellularLocation>
        <location evidence="1">Membrane</location>
        <topology evidence="1">Multi-pass membrane protein</topology>
    </subcellularLocation>
</comment>
<feature type="transmembrane region" description="Helical" evidence="10">
    <location>
        <begin position="198"/>
        <end position="217"/>
    </location>
</feature>
<keyword evidence="12" id="KW-1185">Reference proteome</keyword>
<keyword evidence="2 10" id="KW-0444">Lipid biosynthesis</keyword>
<proteinExistence type="inferred from homology"/>
<gene>
    <name evidence="11" type="primary">Elovl6_1</name>
    <name evidence="11" type="ORF">SULDAC_R12800</name>
</gene>
<dbReference type="Proteomes" id="UP000619137">
    <property type="component" value="Unassembled WGS sequence"/>
</dbReference>
<evidence type="ECO:0000256" key="1">
    <source>
        <dbReference type="ARBA" id="ARBA00004141"/>
    </source>
</evidence>
<dbReference type="GO" id="GO:0019367">
    <property type="term" value="P:fatty acid elongation, saturated fatty acid"/>
    <property type="evidence" value="ECO:0007669"/>
    <property type="project" value="TreeGrafter"/>
</dbReference>
<evidence type="ECO:0000256" key="5">
    <source>
        <dbReference type="ARBA" id="ARBA00022832"/>
    </source>
</evidence>
<dbReference type="GO" id="GO:0034626">
    <property type="term" value="P:fatty acid elongation, polyunsaturated fatty acid"/>
    <property type="evidence" value="ECO:0007669"/>
    <property type="project" value="TreeGrafter"/>
</dbReference>
<dbReference type="GO" id="GO:0009922">
    <property type="term" value="F:fatty acid elongase activity"/>
    <property type="evidence" value="ECO:0007669"/>
    <property type="project" value="UniProtKB-EC"/>
</dbReference>
<feature type="transmembrane region" description="Helical" evidence="10">
    <location>
        <begin position="6"/>
        <end position="22"/>
    </location>
</feature>
<reference evidence="11" key="1">
    <citation type="submission" date="2019-10" db="EMBL/GenBank/DDBJ databases">
        <title>Bird 10,000 Genomes (B10K) Project - Family phase.</title>
        <authorList>
            <person name="Zhang G."/>
        </authorList>
    </citation>
    <scope>NUCLEOTIDE SEQUENCE</scope>
    <source>
        <strain evidence="11">B10K-DU-002-49</strain>
        <tissue evidence="11">Muscle</tissue>
    </source>
</reference>
<dbReference type="AlphaFoldDB" id="A0A851AK52"/>
<dbReference type="GO" id="GO:0042761">
    <property type="term" value="P:very long-chain fatty acid biosynthetic process"/>
    <property type="evidence" value="ECO:0007669"/>
    <property type="project" value="TreeGrafter"/>
</dbReference>
<evidence type="ECO:0000256" key="10">
    <source>
        <dbReference type="RuleBase" id="RU361115"/>
    </source>
</evidence>
<comment type="similarity">
    <text evidence="10">Belongs to the ELO family.</text>
</comment>